<dbReference type="InterPro" id="IPR036736">
    <property type="entry name" value="ACP-like_sf"/>
</dbReference>
<keyword evidence="7" id="KW-1185">Reference proteome</keyword>
<evidence type="ECO:0000313" key="7">
    <source>
        <dbReference type="Proteomes" id="UP000247515"/>
    </source>
</evidence>
<evidence type="ECO:0000313" key="6">
    <source>
        <dbReference type="EMBL" id="PXX08988.1"/>
    </source>
</evidence>
<dbReference type="InterPro" id="IPR001242">
    <property type="entry name" value="Condensation_dom"/>
</dbReference>
<feature type="region of interest" description="Disordered" evidence="4">
    <location>
        <begin position="1305"/>
        <end position="1325"/>
    </location>
</feature>
<name>A0ABX5MFJ9_9BURK</name>
<proteinExistence type="predicted"/>
<feature type="domain" description="Carrier" evidence="5">
    <location>
        <begin position="3496"/>
        <end position="3571"/>
    </location>
</feature>
<dbReference type="SUPFAM" id="SSF47336">
    <property type="entry name" value="ACP-like"/>
    <property type="match status" value="3"/>
</dbReference>
<comment type="cofactor">
    <cofactor evidence="1">
        <name>pantetheine 4'-phosphate</name>
        <dbReference type="ChEBI" id="CHEBI:47942"/>
    </cofactor>
</comment>
<evidence type="ECO:0000256" key="4">
    <source>
        <dbReference type="SAM" id="MobiDB-lite"/>
    </source>
</evidence>
<dbReference type="PROSITE" id="PS50075">
    <property type="entry name" value="CARRIER"/>
    <property type="match status" value="3"/>
</dbReference>
<dbReference type="Gene3D" id="3.40.50.1820">
    <property type="entry name" value="alpha/beta hydrolase"/>
    <property type="match status" value="1"/>
</dbReference>
<dbReference type="Pfam" id="PF13193">
    <property type="entry name" value="AMP-binding_C"/>
    <property type="match status" value="3"/>
</dbReference>
<dbReference type="PROSITE" id="PS00455">
    <property type="entry name" value="AMP_BINDING"/>
    <property type="match status" value="2"/>
</dbReference>
<keyword evidence="3" id="KW-0597">Phosphoprotein</keyword>
<dbReference type="CDD" id="cd05930">
    <property type="entry name" value="A_NRPS"/>
    <property type="match status" value="2"/>
</dbReference>
<dbReference type="InterPro" id="IPR014988">
    <property type="entry name" value="Uncharacterised_YqcI/YcgG"/>
</dbReference>
<dbReference type="NCBIfam" id="NF003417">
    <property type="entry name" value="PRK04813.1"/>
    <property type="match status" value="3"/>
</dbReference>
<evidence type="ECO:0000259" key="5">
    <source>
        <dbReference type="PROSITE" id="PS50075"/>
    </source>
</evidence>
<dbReference type="NCBIfam" id="TIGR01733">
    <property type="entry name" value="AA-adenyl-dom"/>
    <property type="match status" value="3"/>
</dbReference>
<dbReference type="RefSeq" id="WP_181441079.1">
    <property type="nucleotide sequence ID" value="NZ_QJJV01000025.1"/>
</dbReference>
<gene>
    <name evidence="6" type="ORF">C7400_12539</name>
</gene>
<dbReference type="Pfam" id="PF08892">
    <property type="entry name" value="YqcI_YcgG"/>
    <property type="match status" value="1"/>
</dbReference>
<dbReference type="PROSITE" id="PS00012">
    <property type="entry name" value="PHOSPHOPANTETHEINE"/>
    <property type="match status" value="2"/>
</dbReference>
<feature type="domain" description="Carrier" evidence="5">
    <location>
        <begin position="1322"/>
        <end position="1397"/>
    </location>
</feature>
<dbReference type="InterPro" id="IPR023213">
    <property type="entry name" value="CAT-like_dom_sf"/>
</dbReference>
<dbReference type="InterPro" id="IPR025110">
    <property type="entry name" value="AMP-bd_C"/>
</dbReference>
<evidence type="ECO:0000256" key="2">
    <source>
        <dbReference type="ARBA" id="ARBA00022450"/>
    </source>
</evidence>
<dbReference type="Pfam" id="PF00668">
    <property type="entry name" value="Condensation"/>
    <property type="match status" value="3"/>
</dbReference>
<dbReference type="InterPro" id="IPR010071">
    <property type="entry name" value="AA_adenyl_dom"/>
</dbReference>
<dbReference type="Gene3D" id="3.30.300.30">
    <property type="match status" value="3"/>
</dbReference>
<dbReference type="EMBL" id="QJJV01000025">
    <property type="protein sequence ID" value="PXX08988.1"/>
    <property type="molecule type" value="Genomic_DNA"/>
</dbReference>
<dbReference type="SUPFAM" id="SSF53474">
    <property type="entry name" value="alpha/beta-Hydrolases"/>
    <property type="match status" value="1"/>
</dbReference>
<dbReference type="InterPro" id="IPR006162">
    <property type="entry name" value="Ppantetheine_attach_site"/>
</dbReference>
<dbReference type="InterPro" id="IPR020845">
    <property type="entry name" value="AMP-binding_CS"/>
</dbReference>
<evidence type="ECO:0000256" key="3">
    <source>
        <dbReference type="ARBA" id="ARBA00022553"/>
    </source>
</evidence>
<feature type="region of interest" description="Disordered" evidence="4">
    <location>
        <begin position="2486"/>
        <end position="2506"/>
    </location>
</feature>
<dbReference type="Pfam" id="PF00975">
    <property type="entry name" value="Thioesterase"/>
    <property type="match status" value="1"/>
</dbReference>
<dbReference type="InterPro" id="IPR001031">
    <property type="entry name" value="Thioesterase"/>
</dbReference>
<comment type="caution">
    <text evidence="6">The sequence shown here is derived from an EMBL/GenBank/DDBJ whole genome shotgun (WGS) entry which is preliminary data.</text>
</comment>
<dbReference type="PANTHER" id="PTHR45527:SF1">
    <property type="entry name" value="FATTY ACID SYNTHASE"/>
    <property type="match status" value="1"/>
</dbReference>
<dbReference type="Pfam" id="PF00550">
    <property type="entry name" value="PP-binding"/>
    <property type="match status" value="3"/>
</dbReference>
<dbReference type="Gene3D" id="3.30.559.30">
    <property type="entry name" value="Nonribosomal peptide synthetase, condensation domain"/>
    <property type="match status" value="3"/>
</dbReference>
<dbReference type="InterPro" id="IPR020806">
    <property type="entry name" value="PKS_PP-bd"/>
</dbReference>
<dbReference type="InterPro" id="IPR009081">
    <property type="entry name" value="PP-bd_ACP"/>
</dbReference>
<dbReference type="Gene3D" id="2.30.38.10">
    <property type="entry name" value="Luciferase, Domain 3"/>
    <property type="match status" value="3"/>
</dbReference>
<dbReference type="CDD" id="cd19531">
    <property type="entry name" value="LCL_NRPS-like"/>
    <property type="match status" value="3"/>
</dbReference>
<feature type="domain" description="Carrier" evidence="5">
    <location>
        <begin position="2408"/>
        <end position="2483"/>
    </location>
</feature>
<evidence type="ECO:0000256" key="1">
    <source>
        <dbReference type="ARBA" id="ARBA00001957"/>
    </source>
</evidence>
<feature type="compositionally biased region" description="Low complexity" evidence="4">
    <location>
        <begin position="2486"/>
        <end position="2503"/>
    </location>
</feature>
<dbReference type="Proteomes" id="UP000247515">
    <property type="component" value="Unassembled WGS sequence"/>
</dbReference>
<dbReference type="InterPro" id="IPR000873">
    <property type="entry name" value="AMP-dep_synth/lig_dom"/>
</dbReference>
<dbReference type="SMART" id="SM00823">
    <property type="entry name" value="PKS_PP"/>
    <property type="match status" value="3"/>
</dbReference>
<dbReference type="Gene3D" id="1.10.1200.10">
    <property type="entry name" value="ACP-like"/>
    <property type="match status" value="3"/>
</dbReference>
<dbReference type="InterPro" id="IPR045851">
    <property type="entry name" value="AMP-bd_C_sf"/>
</dbReference>
<organism evidence="6 7">
    <name type="scientific">Paraburkholderia tropica</name>
    <dbReference type="NCBI Taxonomy" id="92647"/>
    <lineage>
        <taxon>Bacteria</taxon>
        <taxon>Pseudomonadati</taxon>
        <taxon>Pseudomonadota</taxon>
        <taxon>Betaproteobacteria</taxon>
        <taxon>Burkholderiales</taxon>
        <taxon>Burkholderiaceae</taxon>
        <taxon>Paraburkholderia</taxon>
    </lineage>
</organism>
<keyword evidence="2" id="KW-0596">Phosphopantetheine</keyword>
<dbReference type="SUPFAM" id="SSF52777">
    <property type="entry name" value="CoA-dependent acyltransferases"/>
    <property type="match status" value="6"/>
</dbReference>
<protein>
    <submittedName>
        <fullName evidence="6">Amino acid adenylation domain-containing protein</fullName>
    </submittedName>
</protein>
<dbReference type="CDD" id="cd12116">
    <property type="entry name" value="A_NRPS_Ta1_like"/>
    <property type="match status" value="1"/>
</dbReference>
<reference evidence="6 7" key="1">
    <citation type="submission" date="2018-05" db="EMBL/GenBank/DDBJ databases">
        <title>Genomic Encyclopedia of Type Strains, Phase IV (KMG-V): Genome sequencing to study the core and pangenomes of soil and plant-associated prokaryotes.</title>
        <authorList>
            <person name="Whitman W."/>
        </authorList>
    </citation>
    <scope>NUCLEOTIDE SEQUENCE [LARGE SCALE GENOMIC DNA]</scope>
    <source>
        <strain evidence="6 7">SIr-6563</strain>
    </source>
</reference>
<sequence length="3849" mass="416163">MQPNDELMQQETPNAALNEAPVFTAQDWKSRIIKGRACGADVQPPAWLDASYATLREQVMHPAYPCFFGTQAERRGEMFYSFVHGKDIADLPATMQTFAELASLPQYRKNNIAVFFEPDAEPLSHDAYHELFWHALQQLHNVDPDPQADQQPEPSDESWEFSFAGVQMFVVCACPSFSLRHSRNLGPGMVLLFQPRSVFVDTITNKVIGREARNQVRKRLETWDDTPAHPDLGFYGDPGNLEWKQYFLDDHNVRAADVCPFLKRKAREAGVQPLAARRERELESATEPGAAAMTPSSPASPAPASTGDFAAIARNYASLPADRRATFRARLRERGLSGKALPIVPLADRTQRFALSPAQARLWFLWQLNPDDAGYNIAGALRLEGALDVDRLRAALDHVVARHEALRTHFEERDGQVEQIVGGVNYAWSEVDLRDASLSDALDQRLQSLSLAPFDLTRGPLLRIALLREAATIDDSNESAQRHVLHVALHHIVADHASVKLLLDEFVAAYGELMAGRTPAAAPLAVQYGDFAAWQQEWADDGERDAALHYWTTQLGDTPAALDLPVTKPRGGIRNVPGARASVDLDAATARALKSLAAARRTTLPTLLLAAYAVLLARYTGQQDLRIGMPVSGRNRLETEPLIGFFVNTLVIRADLRGAASFGALLDRLHQTVLDAHRHDSLPFAQLVEVLQPERNAGQTPLFQVMFNHTRAQRVAFEVAGLQVSELSADLPTARFDLVLNAIERDDGVRLAFNYAADLFEPAIVEQMLNHLARLLAQVASVIEQPLASFALVDERVRERTQPDAAANAAAFEAVGARFSRRAAAQPHAQAVHCEGETQRYGELERWSTRIATRLRTLGARADQRIGLCVERSAALVAGVLGVLKSGAAFVPLDPAYPLERLAAMLDDAGIDCVLADAAGAARLGALLNGRETVDIASLASEANDADESARATSAAPIHPDQLAYVIYTSGSTGRPKGVAITHGTLARHLDDFIGTYAIGAHDKQLQSSTINFDVALHEMLPALLMGGQIEMRGPQLWDPETTSHHLIEQKVTFARIPTAYWQQWLREPPPADALAALRQITVGGEGLPGDALRQWRSGPLGHIRLDNLYGPTETTIACLYRETRAQDEAQAIVSIGGPYPSRTARVCDADGNEAPVGALGELCVGGDTLARGYLGRAALTAERFVPDPQGAPGSRLYRTGDLCRRRLDGSIDFLGRLDQQVKLRGHRIELGEIEAVLREAPGVEAAAAALRGEGDAKRLVGYVVGEADDTAVRRLLQSRLPGYMVPSALVWLDRLPTMQNGKLDRAALPEPGQDAARRRTAPRSETERTLLAIWQTVLGRDDLGVTDNFFEIGGHSLLMMQVAARVREALARAVSLRTLFLNPVLADLAAELDAESDTPANVDTIVARAPGTPIPLTDGQQRLWFLWKLDPASAAYTISGAVALTGALDRAAVRRSLDALVARHETLRTRFVEHAGEAWQHVDAAGSYDWREEQLARADELDARLKALTRLPFDLERGPMLRVTLLTYPHAETQLADETVLHFAMPHIVSDAWSQATLLREFAQGYAAALRGASPAFAPLPVQFGDYAIWQRARLAAQDTAQIDYWMRELGGESGTNDAIDTQPLLALPVDRVRTGPRGTAGATLRRTLDPALAQALDAGAREQGATRFMMLLAAFGSLLQGYGGQQDVRVGVPVAGRHRLETEPLIGFFVNTLVIRMTTPRHAPFSALLDEVRTRMAGAHAHADVPFATLVERLQPQRSVAHTPLFQAMFNYVEENDAAHGAPFALPGLTVRTLAGTAASAQVDLALDVAAQGGHIQLALTYASDVFDAATVERLFDSYLGVLQQIASERETRHPALLDAAERARLLALGRNARRFAQAACAHRLIERQAATTPHAVALQCGGVTLSYAELDARANRLAHRLLTLGVAPETRVGVCVERSADMVAALLAVHKAGGAYVPLDPALPAARRAFMLADSGARVLIADSAHADDCDPQTRLARLELDRADLGDEPAHRPNVEMTGAQLAYVIYTSGSTGTPKGVMVTHGALGHFLLSMREAPGLAADDVLVAVTSLSFDIAALELFLPLTVGARVVIAPRETVRDGAALARLIDTSGATALQSTPAGWRLLRAGGWPSAAWRQTSTQAQNTAPRRFKALCGGEALQADLARDLLALGEGIELWNLYGPTETTIWSAAGRVTDAAPVIGAPIAATQLYVLDANLDLAPANVAGELYIGGVGLARGYQGRAGLSAASFVPNPFDTAGARLYRTGDLAKWRGDGRLDYLGRADHQMKIRGFRIEPGEIEAQLLAQEAVREAIVVAQQASATDERDVRDVRLVAYVAPHAPGAAADDAAFGAALRERLSRALPDYMVPAAVVVLERLPLNSNGKIDRHALPAPTLEADADTFEPPQGDIETQLADVWQSLLGVARVGRRDHFFALGGQSLLALRMTAALREAWRIDVPVRLVFAAPVLADLARELSALRGDTSANRTSASASTNTDTHTLPARPADMDAAPLSPAQARLWFFARLDPRSAAYNLPGAVRLEGTLDRAAVQGALAALVARHESLRTRFVETDGEALQRFDAPAPVLSVLDLADVPCAQQAQRLADTLQSISRTPFDLDAGPLLRVTLIRLGERDHVLHVLTHHLISDAWSNQLLLDEFSRAYAAHIRGLLRESAPESDPALVPLPRQYADYALWQRDAAQSARAEADLDFWRVRLAGEHAALELPFDRRPGARRSQAGGRVGVALPEATAAAVRTLARRHDTTSAAVLLAAFDLLLARYSGQYDIRVGVPVTGRDRLDTQRMVGFFVNTLVVRSELDGLGDVSALVRHVSERLVEAQAHQQVPFARVVEALSPERSLSHTPLFSVMFNYDGGAPGDGLHLPGLRASPIETSTGTARFDLVLTAREVKHTATNTTNASKNASKNSTLLSFTYARDVFDAATVDRLLADYVTMLGQIVADANTPLAALQLAPVRPQRAEPLHAHPFSPVGARIAERARMQPHAHALHCEGEHLNYGELDAWSARIARTLQTRGAVAEQRVGLCLTRSVGLVAALVGVLRSGAAFVPLDPAYPPERLRTMIDEAQLACVLADAATLDACGALFAGRDALDIAALRDGARDVIAPEAHAAIHPDQLAYVIYTSGSAGRPKGVAVSHDALSRHLDDFIATYGIDARDTQLQSSTINFDVALHEMLPALMQGGQVEMRGPQLWDAPATSRHLKEGRVSFARIPTAYWQQWLRTPPPREDLAALRQITVGGEGLPGDALAQWQAGPLAHIRLDNLYGPTETTVACMYRETRAEDSAQTIVSIGEPYASRCVYVMDRDGNELPPGALGELCIGGLTLARGYLGRPGLTAASFVPDPQRPGARLYRSGDLCRRRADGSIDFLGRLDQQVKLRGFRIEPGEIEAVLREAPGVTASAVALHGEGDAKRLVGYVVGDADEADDGALRRVLESRLPAYMVPSALVRLERLPLMQNGKLDRAALPAPQAGASAARVAPRTPLEARLLALWQEVLPQGEFGVTDDFFAAGGHSLLALKLLARARDLDLPGLTLEALFQHATVRALAAHIESATTQAHGAPRASNIVALSPCSDLPRVFALHAASGLVADYRPLAEALDGVASVHGVQAPFHTESWWPGDLAQLAADYAARIRSVQPHGPYRLIGWSVGGLLAAEVARALVADGAQVAFVGLIDAYVPHAYVPHADDAAPDDAFISADTAQNWHASDAELRTLLDGARRRWPLPDTLDDDPQTRALLGKVLLFQRHLGHIARVQPASRAPVDLTLWWSGRAPHRPAAESAAMWQARVAGRVTQAGSIDADHQGIVRHRDLFEALARELRASLAQAAWLEATR</sequence>
<feature type="compositionally biased region" description="Low complexity" evidence="4">
    <location>
        <begin position="290"/>
        <end position="305"/>
    </location>
</feature>
<dbReference type="Gene3D" id="3.30.559.10">
    <property type="entry name" value="Chloramphenicol acetyltransferase-like domain"/>
    <property type="match status" value="3"/>
</dbReference>
<accession>A0ABX5MFJ9</accession>
<dbReference type="Gene3D" id="3.40.50.980">
    <property type="match status" value="6"/>
</dbReference>
<dbReference type="InterPro" id="IPR029058">
    <property type="entry name" value="AB_hydrolase_fold"/>
</dbReference>
<dbReference type="Pfam" id="PF00501">
    <property type="entry name" value="AMP-binding"/>
    <property type="match status" value="3"/>
</dbReference>
<dbReference type="SUPFAM" id="SSF56801">
    <property type="entry name" value="Acetyl-CoA synthetase-like"/>
    <property type="match status" value="3"/>
</dbReference>
<feature type="region of interest" description="Disordered" evidence="4">
    <location>
        <begin position="270"/>
        <end position="305"/>
    </location>
</feature>
<dbReference type="PANTHER" id="PTHR45527">
    <property type="entry name" value="NONRIBOSOMAL PEPTIDE SYNTHETASE"/>
    <property type="match status" value="1"/>
</dbReference>